<dbReference type="STRING" id="7994.ENSAMXP00000041422"/>
<keyword evidence="4" id="KW-1185">Reference proteome</keyword>
<dbReference type="Ensembl" id="ENSAMXT00000057104.1">
    <property type="protein sequence ID" value="ENSAMXP00000041422.1"/>
    <property type="gene ID" value="ENSAMXG00000029117.1"/>
</dbReference>
<reference evidence="3" key="3">
    <citation type="submission" date="2025-08" db="UniProtKB">
        <authorList>
            <consortium name="Ensembl"/>
        </authorList>
    </citation>
    <scope>IDENTIFICATION</scope>
</reference>
<evidence type="ECO:0000256" key="1">
    <source>
        <dbReference type="ARBA" id="ARBA00022737"/>
    </source>
</evidence>
<dbReference type="InParanoid" id="A0A3B1JG71"/>
<proteinExistence type="predicted"/>
<name>A0A3B1JG71_ASTMX</name>
<dbReference type="InterPro" id="IPR051625">
    <property type="entry name" value="Signaling_Regulatory_Domain"/>
</dbReference>
<dbReference type="PANTHER" id="PTHR22872:SF2">
    <property type="entry name" value="INHIBITOR OF BRUTON TYROSINE KINASE"/>
    <property type="match status" value="1"/>
</dbReference>
<dbReference type="InterPro" id="IPR000408">
    <property type="entry name" value="Reg_chr_condens"/>
</dbReference>
<organism evidence="3 4">
    <name type="scientific">Astyanax mexicanus</name>
    <name type="common">Blind cave fish</name>
    <name type="synonym">Astyanax fasciatus mexicanus</name>
    <dbReference type="NCBI Taxonomy" id="7994"/>
    <lineage>
        <taxon>Eukaryota</taxon>
        <taxon>Metazoa</taxon>
        <taxon>Chordata</taxon>
        <taxon>Craniata</taxon>
        <taxon>Vertebrata</taxon>
        <taxon>Euteleostomi</taxon>
        <taxon>Actinopterygii</taxon>
        <taxon>Neopterygii</taxon>
        <taxon>Teleostei</taxon>
        <taxon>Ostariophysi</taxon>
        <taxon>Characiformes</taxon>
        <taxon>Characoidei</taxon>
        <taxon>Acestrorhamphidae</taxon>
        <taxon>Acestrorhamphinae</taxon>
        <taxon>Astyanax</taxon>
    </lineage>
</organism>
<evidence type="ECO:0000256" key="2">
    <source>
        <dbReference type="PROSITE-ProRule" id="PRU00235"/>
    </source>
</evidence>
<dbReference type="GeneTree" id="ENSGT00940000155907"/>
<dbReference type="Gene3D" id="2.130.10.30">
    <property type="entry name" value="Regulator of chromosome condensation 1/beta-lactamase-inhibitor protein II"/>
    <property type="match status" value="1"/>
</dbReference>
<dbReference type="PROSITE" id="PS50012">
    <property type="entry name" value="RCC1_3"/>
    <property type="match status" value="1"/>
</dbReference>
<accession>A0A3B1JG71</accession>
<reference evidence="4" key="2">
    <citation type="journal article" date="2014" name="Nat. Commun.">
        <title>The cavefish genome reveals candidate genes for eye loss.</title>
        <authorList>
            <person name="McGaugh S.E."/>
            <person name="Gross J.B."/>
            <person name="Aken B."/>
            <person name="Blin M."/>
            <person name="Borowsky R."/>
            <person name="Chalopin D."/>
            <person name="Hinaux H."/>
            <person name="Jeffery W.R."/>
            <person name="Keene A."/>
            <person name="Ma L."/>
            <person name="Minx P."/>
            <person name="Murphy D."/>
            <person name="O'Quin K.E."/>
            <person name="Retaux S."/>
            <person name="Rohner N."/>
            <person name="Searle S.M."/>
            <person name="Stahl B.A."/>
            <person name="Tabin C."/>
            <person name="Volff J.N."/>
            <person name="Yoshizawa M."/>
            <person name="Warren W.C."/>
        </authorList>
    </citation>
    <scope>NUCLEOTIDE SEQUENCE [LARGE SCALE GENOMIC DNA]</scope>
    <source>
        <strain evidence="4">female</strain>
    </source>
</reference>
<reference evidence="3" key="4">
    <citation type="submission" date="2025-09" db="UniProtKB">
        <authorList>
            <consortium name="Ensembl"/>
        </authorList>
    </citation>
    <scope>IDENTIFICATION</scope>
</reference>
<keyword evidence="1" id="KW-0677">Repeat</keyword>
<dbReference type="InterPro" id="IPR009091">
    <property type="entry name" value="RCC1/BLIP-II"/>
</dbReference>
<dbReference type="AlphaFoldDB" id="A0A3B1JG71"/>
<evidence type="ECO:0000313" key="3">
    <source>
        <dbReference type="Ensembl" id="ENSAMXP00000041422.1"/>
    </source>
</evidence>
<dbReference type="SUPFAM" id="SSF50985">
    <property type="entry name" value="RCC1/BLIP-II"/>
    <property type="match status" value="1"/>
</dbReference>
<protein>
    <submittedName>
        <fullName evidence="3">Uncharacterized protein</fullName>
    </submittedName>
</protein>
<dbReference type="PANTHER" id="PTHR22872">
    <property type="entry name" value="BTK-BINDING PROTEIN-RELATED"/>
    <property type="match status" value="1"/>
</dbReference>
<dbReference type="Pfam" id="PF00415">
    <property type="entry name" value="RCC1"/>
    <property type="match status" value="1"/>
</dbReference>
<evidence type="ECO:0000313" key="4">
    <source>
        <dbReference type="Proteomes" id="UP000018467"/>
    </source>
</evidence>
<reference evidence="4" key="1">
    <citation type="submission" date="2013-03" db="EMBL/GenBank/DDBJ databases">
        <authorList>
            <person name="Jeffery W."/>
            <person name="Warren W."/>
            <person name="Wilson R.K."/>
        </authorList>
    </citation>
    <scope>NUCLEOTIDE SEQUENCE</scope>
    <source>
        <strain evidence="4">female</strain>
    </source>
</reference>
<sequence length="121" mass="12674">DGSTVWAFGDGDYGKLGLGNSTAKSSPQKVDVLCGLGIKKVACGTQFSVALTKDGNVYSFGQRLIGLPEGRARNHNRPQQIPAFTGVFILDVAVGGGAFPRSLVHGGRLRLGEQLRGTAVF</sequence>
<feature type="repeat" description="RCC1" evidence="2">
    <location>
        <begin position="3"/>
        <end position="54"/>
    </location>
</feature>
<dbReference type="Bgee" id="ENSAMXG00000029117">
    <property type="expression patterns" value="Expressed in testis and 14 other cell types or tissues"/>
</dbReference>
<dbReference type="Proteomes" id="UP000018467">
    <property type="component" value="Unassembled WGS sequence"/>
</dbReference>